<dbReference type="InterPro" id="IPR032675">
    <property type="entry name" value="LRR_dom_sf"/>
</dbReference>
<keyword evidence="1" id="KW-0433">Leucine-rich repeat</keyword>
<comment type="caution">
    <text evidence="5">The sequence shown here is derived from an EMBL/GenBank/DDBJ whole genome shotgun (WGS) entry which is preliminary data.</text>
</comment>
<name>A0A9J6BCT3_POLVA</name>
<dbReference type="PANTHER" id="PTHR45712:SF22">
    <property type="entry name" value="INSULIN-LIKE GROWTH FACTOR-BINDING PROTEIN COMPLEX ACID LABILE SUBUNIT"/>
    <property type="match status" value="1"/>
</dbReference>
<dbReference type="PANTHER" id="PTHR45712">
    <property type="entry name" value="AGAP008170-PA"/>
    <property type="match status" value="1"/>
</dbReference>
<evidence type="ECO:0000256" key="3">
    <source>
        <dbReference type="SAM" id="MobiDB-lite"/>
    </source>
</evidence>
<dbReference type="AlphaFoldDB" id="A0A9J6BCT3"/>
<keyword evidence="4" id="KW-0732">Signal</keyword>
<dbReference type="Pfam" id="PF13855">
    <property type="entry name" value="LRR_8"/>
    <property type="match status" value="1"/>
</dbReference>
<feature type="chain" id="PRO_5039941458" evidence="4">
    <location>
        <begin position="20"/>
        <end position="250"/>
    </location>
</feature>
<evidence type="ECO:0000313" key="5">
    <source>
        <dbReference type="EMBL" id="KAG5667374.1"/>
    </source>
</evidence>
<dbReference type="SUPFAM" id="SSF52058">
    <property type="entry name" value="L domain-like"/>
    <property type="match status" value="1"/>
</dbReference>
<sequence length="250" mass="28735">MKSILIFISLFLFASQSFALRVECDFRIATWTFGEAYSCFGSIKDNVNQEILEIVNEDKHLPGKNNTDVEGFYIKDQPVTHLPLNIGWRFRNLKGLEFDNCNITTIRSSHLERLSNLIHLAMPKNRIRKIPANFFRFAVNLQWVYFHSNQIANTGLNVLKNLKKLRGFYMVNNGCVSDNAILERSKFLTMMHSMVSKCTPDLEDFVTDTENTECTFPEETSNENPPQDSSSSSSESTQNPKKLYFDGFDD</sequence>
<protein>
    <submittedName>
        <fullName evidence="5">Uncharacterized protein</fullName>
    </submittedName>
</protein>
<dbReference type="GO" id="GO:0005615">
    <property type="term" value="C:extracellular space"/>
    <property type="evidence" value="ECO:0007669"/>
    <property type="project" value="TreeGrafter"/>
</dbReference>
<proteinExistence type="predicted"/>
<dbReference type="Gene3D" id="3.80.10.10">
    <property type="entry name" value="Ribonuclease Inhibitor"/>
    <property type="match status" value="1"/>
</dbReference>
<evidence type="ECO:0000313" key="6">
    <source>
        <dbReference type="Proteomes" id="UP001107558"/>
    </source>
</evidence>
<evidence type="ECO:0000256" key="1">
    <source>
        <dbReference type="ARBA" id="ARBA00022614"/>
    </source>
</evidence>
<organism evidence="5 6">
    <name type="scientific">Polypedilum vanderplanki</name>
    <name type="common">Sleeping chironomid midge</name>
    <dbReference type="NCBI Taxonomy" id="319348"/>
    <lineage>
        <taxon>Eukaryota</taxon>
        <taxon>Metazoa</taxon>
        <taxon>Ecdysozoa</taxon>
        <taxon>Arthropoda</taxon>
        <taxon>Hexapoda</taxon>
        <taxon>Insecta</taxon>
        <taxon>Pterygota</taxon>
        <taxon>Neoptera</taxon>
        <taxon>Endopterygota</taxon>
        <taxon>Diptera</taxon>
        <taxon>Nematocera</taxon>
        <taxon>Chironomoidea</taxon>
        <taxon>Chironomidae</taxon>
        <taxon>Chironominae</taxon>
        <taxon>Polypedilum</taxon>
        <taxon>Polypedilum</taxon>
    </lineage>
</organism>
<dbReference type="InterPro" id="IPR050333">
    <property type="entry name" value="SLRP"/>
</dbReference>
<feature type="region of interest" description="Disordered" evidence="3">
    <location>
        <begin position="210"/>
        <end position="250"/>
    </location>
</feature>
<dbReference type="Proteomes" id="UP001107558">
    <property type="component" value="Chromosome 4"/>
</dbReference>
<dbReference type="EMBL" id="JADBJN010000004">
    <property type="protein sequence ID" value="KAG5667374.1"/>
    <property type="molecule type" value="Genomic_DNA"/>
</dbReference>
<keyword evidence="6" id="KW-1185">Reference proteome</keyword>
<reference evidence="5" key="1">
    <citation type="submission" date="2021-03" db="EMBL/GenBank/DDBJ databases">
        <title>Chromosome level genome of the anhydrobiotic midge Polypedilum vanderplanki.</title>
        <authorList>
            <person name="Yoshida Y."/>
            <person name="Kikawada T."/>
            <person name="Gusev O."/>
        </authorList>
    </citation>
    <scope>NUCLEOTIDE SEQUENCE</scope>
    <source>
        <strain evidence="5">NIAS01</strain>
        <tissue evidence="5">Whole body or cell culture</tissue>
    </source>
</reference>
<accession>A0A9J6BCT3</accession>
<dbReference type="OrthoDB" id="10399247at2759"/>
<gene>
    <name evidence="5" type="ORF">PVAND_015356</name>
</gene>
<keyword evidence="2" id="KW-0677">Repeat</keyword>
<evidence type="ECO:0000256" key="4">
    <source>
        <dbReference type="SAM" id="SignalP"/>
    </source>
</evidence>
<feature type="signal peptide" evidence="4">
    <location>
        <begin position="1"/>
        <end position="19"/>
    </location>
</feature>
<feature type="compositionally biased region" description="Polar residues" evidence="3">
    <location>
        <begin position="212"/>
        <end position="228"/>
    </location>
</feature>
<dbReference type="InterPro" id="IPR001611">
    <property type="entry name" value="Leu-rich_rpt"/>
</dbReference>
<evidence type="ECO:0000256" key="2">
    <source>
        <dbReference type="ARBA" id="ARBA00022737"/>
    </source>
</evidence>